<dbReference type="OrthoDB" id="775260at2759"/>
<evidence type="ECO:0000313" key="2">
    <source>
        <dbReference type="Proteomes" id="UP000639772"/>
    </source>
</evidence>
<sequence>MEDSSIKDVGWTDLRDLLKIDKVGRPTTPVGQEGLFVFCKENYHVSMQALNHAIKKNPEMRFLRATGCHKLRELHYVGLTYSLGMGFEDLIDKLGKRCILEELALGWGLSLQPLEKLAPAFSRLKAISVGLGAEVDHRLLCLIPEICPLLESVVLRFQDLNN</sequence>
<organism evidence="1 2">
    <name type="scientific">Vanilla planifolia</name>
    <name type="common">Vanilla</name>
    <dbReference type="NCBI Taxonomy" id="51239"/>
    <lineage>
        <taxon>Eukaryota</taxon>
        <taxon>Viridiplantae</taxon>
        <taxon>Streptophyta</taxon>
        <taxon>Embryophyta</taxon>
        <taxon>Tracheophyta</taxon>
        <taxon>Spermatophyta</taxon>
        <taxon>Magnoliopsida</taxon>
        <taxon>Liliopsida</taxon>
        <taxon>Asparagales</taxon>
        <taxon>Orchidaceae</taxon>
        <taxon>Vanilloideae</taxon>
        <taxon>Vanilleae</taxon>
        <taxon>Vanilla</taxon>
    </lineage>
</organism>
<proteinExistence type="predicted"/>
<protein>
    <submittedName>
        <fullName evidence="1">Uncharacterized protein</fullName>
    </submittedName>
</protein>
<dbReference type="AlphaFoldDB" id="A0A835RTI2"/>
<dbReference type="Proteomes" id="UP000639772">
    <property type="component" value="Unassembled WGS sequence"/>
</dbReference>
<gene>
    <name evidence="1" type="ORF">HPP92_005154</name>
</gene>
<name>A0A835RTI2_VANPL</name>
<comment type="caution">
    <text evidence="1">The sequence shown here is derived from an EMBL/GenBank/DDBJ whole genome shotgun (WGS) entry which is preliminary data.</text>
</comment>
<evidence type="ECO:0000313" key="1">
    <source>
        <dbReference type="EMBL" id="KAG0494160.1"/>
    </source>
</evidence>
<accession>A0A835RTI2</accession>
<reference evidence="1 2" key="1">
    <citation type="journal article" date="2020" name="Nat. Food">
        <title>A phased Vanilla planifolia genome enables genetic improvement of flavour and production.</title>
        <authorList>
            <person name="Hasing T."/>
            <person name="Tang H."/>
            <person name="Brym M."/>
            <person name="Khazi F."/>
            <person name="Huang T."/>
            <person name="Chambers A.H."/>
        </authorList>
    </citation>
    <scope>NUCLEOTIDE SEQUENCE [LARGE SCALE GENOMIC DNA]</scope>
    <source>
        <tissue evidence="1">Leaf</tissue>
    </source>
</reference>
<dbReference type="EMBL" id="JADCNM010000002">
    <property type="protein sequence ID" value="KAG0494160.1"/>
    <property type="molecule type" value="Genomic_DNA"/>
</dbReference>